<dbReference type="SUPFAM" id="SSF53335">
    <property type="entry name" value="S-adenosyl-L-methionine-dependent methyltransferases"/>
    <property type="match status" value="1"/>
</dbReference>
<evidence type="ECO:0000256" key="7">
    <source>
        <dbReference type="HAMAP-Rule" id="MF_01057"/>
    </source>
</evidence>
<keyword evidence="10" id="KW-1185">Reference proteome</keyword>
<gene>
    <name evidence="7 9" type="primary">trmB</name>
    <name evidence="9" type="ORF">IZ6_00220</name>
</gene>
<feature type="binding site" evidence="7">
    <location>
        <begin position="212"/>
        <end position="215"/>
    </location>
    <ligand>
        <name>substrate</name>
    </ligand>
</feature>
<dbReference type="Proteomes" id="UP000515317">
    <property type="component" value="Chromosome"/>
</dbReference>
<evidence type="ECO:0000256" key="6">
    <source>
        <dbReference type="ARBA" id="ARBA00022694"/>
    </source>
</evidence>
<proteinExistence type="inferred from homology"/>
<feature type="binding site" evidence="7">
    <location>
        <position position="138"/>
    </location>
    <ligand>
        <name>S-adenosyl-L-methionine</name>
        <dbReference type="ChEBI" id="CHEBI:59789"/>
    </ligand>
</feature>
<dbReference type="InterPro" id="IPR055361">
    <property type="entry name" value="tRNA_methyltr_TrmB_bact"/>
</dbReference>
<evidence type="ECO:0000256" key="5">
    <source>
        <dbReference type="ARBA" id="ARBA00022691"/>
    </source>
</evidence>
<organism evidence="9 10">
    <name type="scientific">Terrihabitans soli</name>
    <dbReference type="NCBI Taxonomy" id="708113"/>
    <lineage>
        <taxon>Bacteria</taxon>
        <taxon>Pseudomonadati</taxon>
        <taxon>Pseudomonadota</taxon>
        <taxon>Alphaproteobacteria</taxon>
        <taxon>Hyphomicrobiales</taxon>
        <taxon>Terrihabitans</taxon>
    </lineage>
</organism>
<comment type="similarity">
    <text evidence="7">Belongs to the class I-like SAM-binding methyltransferase superfamily. TrmB family.</text>
</comment>
<feature type="binding site" evidence="7">
    <location>
        <position position="64"/>
    </location>
    <ligand>
        <name>S-adenosyl-L-methionine</name>
        <dbReference type="ChEBI" id="CHEBI:59789"/>
    </ligand>
</feature>
<dbReference type="Pfam" id="PF02390">
    <property type="entry name" value="Methyltransf_4"/>
    <property type="match status" value="1"/>
</dbReference>
<dbReference type="HAMAP" id="MF_01057">
    <property type="entry name" value="tRNA_methyltr_TrmB"/>
    <property type="match status" value="1"/>
</dbReference>
<accession>A0A6S6QMZ3</accession>
<comment type="caution">
    <text evidence="7">Lacks conserved residue(s) required for the propagation of feature annotation.</text>
</comment>
<evidence type="ECO:0000313" key="10">
    <source>
        <dbReference type="Proteomes" id="UP000515317"/>
    </source>
</evidence>
<evidence type="ECO:0000256" key="1">
    <source>
        <dbReference type="ARBA" id="ARBA00000142"/>
    </source>
</evidence>
<comment type="function">
    <text evidence="2 7">Catalyzes the formation of N(7)-methylguanine at position 46 (m7G46) in tRNA.</text>
</comment>
<keyword evidence="4 7" id="KW-0808">Transferase</keyword>
<evidence type="ECO:0000256" key="4">
    <source>
        <dbReference type="ARBA" id="ARBA00022679"/>
    </source>
</evidence>
<evidence type="ECO:0000256" key="3">
    <source>
        <dbReference type="ARBA" id="ARBA00022603"/>
    </source>
</evidence>
<dbReference type="UniPathway" id="UPA00989"/>
<dbReference type="GO" id="GO:0008176">
    <property type="term" value="F:tRNA (guanine(46)-N7)-methyltransferase activity"/>
    <property type="evidence" value="ECO:0007669"/>
    <property type="project" value="UniProtKB-UniRule"/>
</dbReference>
<dbReference type="InterPro" id="IPR029063">
    <property type="entry name" value="SAM-dependent_MTases_sf"/>
</dbReference>
<dbReference type="AlphaFoldDB" id="A0A6S6QMZ3"/>
<dbReference type="PANTHER" id="PTHR23417">
    <property type="entry name" value="3-DEOXY-D-MANNO-OCTULOSONIC-ACID TRANSFERASE/TRNA GUANINE-N 7 - -METHYLTRANSFERASE"/>
    <property type="match status" value="1"/>
</dbReference>
<feature type="region of interest" description="Disordered" evidence="8">
    <location>
        <begin position="1"/>
        <end position="22"/>
    </location>
</feature>
<dbReference type="Gene3D" id="3.40.50.150">
    <property type="entry name" value="Vaccinia Virus protein VP39"/>
    <property type="match status" value="1"/>
</dbReference>
<dbReference type="KEGG" id="tso:IZ6_00220"/>
<keyword evidence="3 7" id="KW-0489">Methyltransferase</keyword>
<protein>
    <recommendedName>
        <fullName evidence="7">tRNA (guanine-N(7)-)-methyltransferase</fullName>
        <ecNumber evidence="7">2.1.1.33</ecNumber>
    </recommendedName>
    <alternativeName>
        <fullName evidence="7">tRNA (guanine(46)-N(7))-methyltransferase</fullName>
    </alternativeName>
    <alternativeName>
        <fullName evidence="7">tRNA(m7G46)-methyltransferase</fullName>
    </alternativeName>
</protein>
<reference evidence="9 10" key="1">
    <citation type="submission" date="2020-08" db="EMBL/GenBank/DDBJ databases">
        <title>Genome sequence of Rhizobiales bacterium strain IZ6.</title>
        <authorList>
            <person name="Nakai R."/>
            <person name="Naganuma T."/>
        </authorList>
    </citation>
    <scope>NUCLEOTIDE SEQUENCE [LARGE SCALE GENOMIC DNA]</scope>
    <source>
        <strain evidence="9 10">IZ6</strain>
    </source>
</reference>
<dbReference type="PANTHER" id="PTHR23417:SF14">
    <property type="entry name" value="PENTACOTRIPEPTIDE-REPEAT REGION OF PRORP DOMAIN-CONTAINING PROTEIN"/>
    <property type="match status" value="1"/>
</dbReference>
<evidence type="ECO:0000256" key="8">
    <source>
        <dbReference type="SAM" id="MobiDB-lite"/>
    </source>
</evidence>
<evidence type="ECO:0000313" key="9">
    <source>
        <dbReference type="EMBL" id="BCJ89287.1"/>
    </source>
</evidence>
<feature type="binding site" evidence="7">
    <location>
        <position position="116"/>
    </location>
    <ligand>
        <name>S-adenosyl-L-methionine</name>
        <dbReference type="ChEBI" id="CHEBI:59789"/>
    </ligand>
</feature>
<feature type="binding site" evidence="7">
    <location>
        <position position="142"/>
    </location>
    <ligand>
        <name>substrate</name>
    </ligand>
</feature>
<dbReference type="GO" id="GO:0043527">
    <property type="term" value="C:tRNA methyltransferase complex"/>
    <property type="evidence" value="ECO:0007669"/>
    <property type="project" value="TreeGrafter"/>
</dbReference>
<keyword evidence="5 7" id="KW-0949">S-adenosyl-L-methionine</keyword>
<sequence>MSDIDQEHRRRGALYGRRKGKPLRAGQAERFDTLLPRLKIDLTTPAPDDLRTLFGAPVDEFRLEIGFGGGEHLLHEAEQNPKTGFIGVEPFLNGMAKALAGIDERKIPNIRLFDNDAALLLDWLPPGCLSRVDLLYPDPWPKKRQFKRRFVSPENLKKIVRALKSGGEFRFASDIESYVEWTLAHVRAQPALQWTAEKADDWRVAWAGWPGTRYEAKAIRETRTPAYLIFRKI</sequence>
<comment type="pathway">
    <text evidence="7">tRNA modification; N(7)-methylguanine-tRNA biosynthesis.</text>
</comment>
<dbReference type="EMBL" id="AP023361">
    <property type="protein sequence ID" value="BCJ89287.1"/>
    <property type="molecule type" value="Genomic_DNA"/>
</dbReference>
<evidence type="ECO:0000256" key="2">
    <source>
        <dbReference type="ARBA" id="ARBA00003015"/>
    </source>
</evidence>
<feature type="binding site" evidence="7">
    <location>
        <position position="89"/>
    </location>
    <ligand>
        <name>S-adenosyl-L-methionine</name>
        <dbReference type="ChEBI" id="CHEBI:59789"/>
    </ligand>
</feature>
<dbReference type="PROSITE" id="PS51625">
    <property type="entry name" value="SAM_MT_TRMB"/>
    <property type="match status" value="1"/>
</dbReference>
<dbReference type="RefSeq" id="WP_222876018.1">
    <property type="nucleotide sequence ID" value="NZ_AP023361.1"/>
</dbReference>
<comment type="catalytic activity">
    <reaction evidence="1 7">
        <text>guanosine(46) in tRNA + S-adenosyl-L-methionine = N(7)-methylguanosine(46) in tRNA + S-adenosyl-L-homocysteine</text>
        <dbReference type="Rhea" id="RHEA:42708"/>
        <dbReference type="Rhea" id="RHEA-COMP:10188"/>
        <dbReference type="Rhea" id="RHEA-COMP:10189"/>
        <dbReference type="ChEBI" id="CHEBI:57856"/>
        <dbReference type="ChEBI" id="CHEBI:59789"/>
        <dbReference type="ChEBI" id="CHEBI:74269"/>
        <dbReference type="ChEBI" id="CHEBI:74480"/>
        <dbReference type="EC" id="2.1.1.33"/>
    </reaction>
</comment>
<dbReference type="InterPro" id="IPR003358">
    <property type="entry name" value="tRNA_(Gua-N-7)_MeTrfase_Trmb"/>
</dbReference>
<keyword evidence="6 7" id="KW-0819">tRNA processing</keyword>
<feature type="compositionally biased region" description="Basic residues" evidence="8">
    <location>
        <begin position="9"/>
        <end position="22"/>
    </location>
</feature>
<dbReference type="NCBIfam" id="TIGR00091">
    <property type="entry name" value="tRNA (guanosine(46)-N7)-methyltransferase TrmB"/>
    <property type="match status" value="1"/>
</dbReference>
<dbReference type="EC" id="2.1.1.33" evidence="7"/>
<name>A0A6S6QMZ3_9HYPH</name>
<feature type="binding site" evidence="7">
    <location>
        <position position="174"/>
    </location>
    <ligand>
        <name>substrate</name>
    </ligand>
</feature>